<comment type="caution">
    <text evidence="3">The sequence shown here is derived from an EMBL/GenBank/DDBJ whole genome shotgun (WGS) entry which is preliminary data.</text>
</comment>
<dbReference type="Proteomes" id="UP001558713">
    <property type="component" value="Unassembled WGS sequence"/>
</dbReference>
<name>A0ABD0ZYF1_CARAN</name>
<dbReference type="PRINTS" id="PR01217">
    <property type="entry name" value="PRICHEXTENSN"/>
</dbReference>
<reference evidence="3 4" key="1">
    <citation type="submission" date="2024-04" db="EMBL/GenBank/DDBJ databases">
        <title>Genome assembly C_amara_ONT_v2.</title>
        <authorList>
            <person name="Yant L."/>
            <person name="Moore C."/>
            <person name="Slenker M."/>
        </authorList>
    </citation>
    <scope>NUCLEOTIDE SEQUENCE [LARGE SCALE GENOMIC DNA]</scope>
    <source>
        <tissue evidence="3">Leaf</tissue>
    </source>
</reference>
<feature type="region of interest" description="Disordered" evidence="1">
    <location>
        <begin position="42"/>
        <end position="89"/>
    </location>
</feature>
<evidence type="ECO:0000313" key="4">
    <source>
        <dbReference type="Proteomes" id="UP001558713"/>
    </source>
</evidence>
<evidence type="ECO:0000256" key="1">
    <source>
        <dbReference type="SAM" id="MobiDB-lite"/>
    </source>
</evidence>
<evidence type="ECO:0008006" key="5">
    <source>
        <dbReference type="Google" id="ProtNLM"/>
    </source>
</evidence>
<keyword evidence="2" id="KW-0732">Signal</keyword>
<proteinExistence type="predicted"/>
<keyword evidence="4" id="KW-1185">Reference proteome</keyword>
<sequence>MRSSRMMGLGHSLVIVVLFSAIATIATAYDYTSPTPQYDSPIHINISPYPPKKYSPYPSHSPPPQPQYRRQGPKYVPHPKQYVYSSPPPPPYYSPSPKVVYKSSPPPYVYSSPPPPPYYSPSPKAEYKSPPPP</sequence>
<protein>
    <recommendedName>
        <fullName evidence="5">Extensin</fullName>
    </recommendedName>
</protein>
<feature type="compositionally biased region" description="Pro residues" evidence="1">
    <location>
        <begin position="48"/>
        <end position="66"/>
    </location>
</feature>
<organism evidence="3 4">
    <name type="scientific">Cardamine amara subsp. amara</name>
    <dbReference type="NCBI Taxonomy" id="228776"/>
    <lineage>
        <taxon>Eukaryota</taxon>
        <taxon>Viridiplantae</taxon>
        <taxon>Streptophyta</taxon>
        <taxon>Embryophyta</taxon>
        <taxon>Tracheophyta</taxon>
        <taxon>Spermatophyta</taxon>
        <taxon>Magnoliopsida</taxon>
        <taxon>eudicotyledons</taxon>
        <taxon>Gunneridae</taxon>
        <taxon>Pentapetalae</taxon>
        <taxon>rosids</taxon>
        <taxon>malvids</taxon>
        <taxon>Brassicales</taxon>
        <taxon>Brassicaceae</taxon>
        <taxon>Cardamineae</taxon>
        <taxon>Cardamine</taxon>
    </lineage>
</organism>
<feature type="chain" id="PRO_5044881465" description="Extensin" evidence="2">
    <location>
        <begin position="29"/>
        <end position="133"/>
    </location>
</feature>
<dbReference type="EMBL" id="JBANAX010000818">
    <property type="protein sequence ID" value="KAL1192520.1"/>
    <property type="molecule type" value="Genomic_DNA"/>
</dbReference>
<accession>A0ABD0ZYF1</accession>
<evidence type="ECO:0000256" key="2">
    <source>
        <dbReference type="SAM" id="SignalP"/>
    </source>
</evidence>
<dbReference type="AlphaFoldDB" id="A0ABD0ZYF1"/>
<gene>
    <name evidence="3" type="ORF">V5N11_012413</name>
</gene>
<evidence type="ECO:0000313" key="3">
    <source>
        <dbReference type="EMBL" id="KAL1192520.1"/>
    </source>
</evidence>
<feature type="signal peptide" evidence="2">
    <location>
        <begin position="1"/>
        <end position="28"/>
    </location>
</feature>